<dbReference type="AlphaFoldDB" id="A0A369QHC1"/>
<feature type="coiled-coil region" evidence="1">
    <location>
        <begin position="157"/>
        <end position="248"/>
    </location>
</feature>
<dbReference type="PANTHER" id="PTHR43102">
    <property type="entry name" value="SLR1143 PROTEIN"/>
    <property type="match status" value="1"/>
</dbReference>
<keyword evidence="1" id="KW-0175">Coiled coil</keyword>
<dbReference type="Proteomes" id="UP000253919">
    <property type="component" value="Unassembled WGS sequence"/>
</dbReference>
<dbReference type="InterPro" id="IPR029016">
    <property type="entry name" value="GAF-like_dom_sf"/>
</dbReference>
<gene>
    <name evidence="3" type="ORF">AHMF7616_02441</name>
</gene>
<sequence length="249" mass="28552">MSELYPTSSTPFTMDQESKRLEALHAYHILDTPEEEQYNNLVILASYICGTPISLISLITQNRQWFKAKVGISSTETLRTDSFCQYAIESDDVLEIPDTLEDIRFYNNPYVTGDPNIRFYAGAPLVTNAGYRLGTLCVIDNQPRELTEAQKMALATLSEQVVAHLELRQKKEELEQEKYQIKTLNKKLHQVMMFVNQQLPNAIKELELAEKQLVQDATRKDFLEVESIRALQKNLAQLKNIHSVLSKNQ</sequence>
<protein>
    <recommendedName>
        <fullName evidence="2">GAF domain-containing protein</fullName>
    </recommendedName>
</protein>
<dbReference type="RefSeq" id="WP_115373073.1">
    <property type="nucleotide sequence ID" value="NZ_QASA01000001.1"/>
</dbReference>
<organism evidence="3 4">
    <name type="scientific">Adhaeribacter pallidiroseus</name>
    <dbReference type="NCBI Taxonomy" id="2072847"/>
    <lineage>
        <taxon>Bacteria</taxon>
        <taxon>Pseudomonadati</taxon>
        <taxon>Bacteroidota</taxon>
        <taxon>Cytophagia</taxon>
        <taxon>Cytophagales</taxon>
        <taxon>Hymenobacteraceae</taxon>
        <taxon>Adhaeribacter</taxon>
    </lineage>
</organism>
<dbReference type="SMART" id="SM00065">
    <property type="entry name" value="GAF"/>
    <property type="match status" value="1"/>
</dbReference>
<keyword evidence="4" id="KW-1185">Reference proteome</keyword>
<dbReference type="OrthoDB" id="9811889at2"/>
<evidence type="ECO:0000313" key="3">
    <source>
        <dbReference type="EMBL" id="RDC63832.1"/>
    </source>
</evidence>
<dbReference type="InterPro" id="IPR003018">
    <property type="entry name" value="GAF"/>
</dbReference>
<dbReference type="EMBL" id="QASA01000001">
    <property type="protein sequence ID" value="RDC63832.1"/>
    <property type="molecule type" value="Genomic_DNA"/>
</dbReference>
<proteinExistence type="predicted"/>
<dbReference type="Gene3D" id="3.30.450.40">
    <property type="match status" value="1"/>
</dbReference>
<evidence type="ECO:0000259" key="2">
    <source>
        <dbReference type="SMART" id="SM00065"/>
    </source>
</evidence>
<feature type="domain" description="GAF" evidence="2">
    <location>
        <begin position="33"/>
        <end position="175"/>
    </location>
</feature>
<name>A0A369QHC1_9BACT</name>
<dbReference type="SUPFAM" id="SSF55781">
    <property type="entry name" value="GAF domain-like"/>
    <property type="match status" value="1"/>
</dbReference>
<dbReference type="PANTHER" id="PTHR43102:SF2">
    <property type="entry name" value="GAF DOMAIN-CONTAINING PROTEIN"/>
    <property type="match status" value="1"/>
</dbReference>
<evidence type="ECO:0000256" key="1">
    <source>
        <dbReference type="SAM" id="Coils"/>
    </source>
</evidence>
<dbReference type="Pfam" id="PF01590">
    <property type="entry name" value="GAF"/>
    <property type="match status" value="1"/>
</dbReference>
<reference evidence="3 4" key="1">
    <citation type="submission" date="2018-04" db="EMBL/GenBank/DDBJ databases">
        <title>Adhaeribacter sp. HMF7616 genome sequencing and assembly.</title>
        <authorList>
            <person name="Kang H."/>
            <person name="Kang J."/>
            <person name="Cha I."/>
            <person name="Kim H."/>
            <person name="Joh K."/>
        </authorList>
    </citation>
    <scope>NUCLEOTIDE SEQUENCE [LARGE SCALE GENOMIC DNA]</scope>
    <source>
        <strain evidence="3 4">HMF7616</strain>
    </source>
</reference>
<accession>A0A369QHC1</accession>
<comment type="caution">
    <text evidence="3">The sequence shown here is derived from an EMBL/GenBank/DDBJ whole genome shotgun (WGS) entry which is preliminary data.</text>
</comment>
<evidence type="ECO:0000313" key="4">
    <source>
        <dbReference type="Proteomes" id="UP000253919"/>
    </source>
</evidence>